<dbReference type="PROSITE" id="PS50109">
    <property type="entry name" value="HIS_KIN"/>
    <property type="match status" value="1"/>
</dbReference>
<feature type="domain" description="Histidine kinase" evidence="7">
    <location>
        <begin position="154"/>
        <end position="374"/>
    </location>
</feature>
<evidence type="ECO:0000313" key="9">
    <source>
        <dbReference type="EMBL" id="AUI69166.1"/>
    </source>
</evidence>
<organism evidence="9 10">
    <name type="scientific">Beggiatoa leptomitoformis</name>
    <dbReference type="NCBI Taxonomy" id="288004"/>
    <lineage>
        <taxon>Bacteria</taxon>
        <taxon>Pseudomonadati</taxon>
        <taxon>Pseudomonadota</taxon>
        <taxon>Gammaproteobacteria</taxon>
        <taxon>Thiotrichales</taxon>
        <taxon>Thiotrichaceae</taxon>
        <taxon>Beggiatoa</taxon>
    </lineage>
</organism>
<dbReference type="CDD" id="cd19920">
    <property type="entry name" value="REC_PA4781-like"/>
    <property type="match status" value="1"/>
</dbReference>
<dbReference type="Gene3D" id="1.10.287.130">
    <property type="match status" value="1"/>
</dbReference>
<dbReference type="Pfam" id="PF02518">
    <property type="entry name" value="HATPase_c"/>
    <property type="match status" value="1"/>
</dbReference>
<dbReference type="InterPro" id="IPR003661">
    <property type="entry name" value="HisK_dim/P_dom"/>
</dbReference>
<dbReference type="InterPro" id="IPR001789">
    <property type="entry name" value="Sig_transdc_resp-reg_receiver"/>
</dbReference>
<feature type="modified residue" description="4-aspartylphosphate" evidence="6">
    <location>
        <position position="58"/>
    </location>
</feature>
<dbReference type="SUPFAM" id="SSF47384">
    <property type="entry name" value="Homodimeric domain of signal transducing histidine kinase"/>
    <property type="match status" value="1"/>
</dbReference>
<dbReference type="Gene3D" id="3.30.565.10">
    <property type="entry name" value="Histidine kinase-like ATPase, C-terminal domain"/>
    <property type="match status" value="1"/>
</dbReference>
<dbReference type="InterPro" id="IPR036890">
    <property type="entry name" value="HATPase_C_sf"/>
</dbReference>
<dbReference type="STRING" id="288004.AL038_13310"/>
<gene>
    <name evidence="9" type="ORF">BLE401_10955</name>
</gene>
<dbReference type="SUPFAM" id="SSF52172">
    <property type="entry name" value="CheY-like"/>
    <property type="match status" value="1"/>
</dbReference>
<evidence type="ECO:0000256" key="6">
    <source>
        <dbReference type="PROSITE-ProRule" id="PRU00169"/>
    </source>
</evidence>
<evidence type="ECO:0000259" key="8">
    <source>
        <dbReference type="PROSITE" id="PS50110"/>
    </source>
</evidence>
<dbReference type="SUPFAM" id="SSF55874">
    <property type="entry name" value="ATPase domain of HSP90 chaperone/DNA topoisomerase II/histidine kinase"/>
    <property type="match status" value="1"/>
</dbReference>
<dbReference type="SMART" id="SM00388">
    <property type="entry name" value="HisKA"/>
    <property type="match status" value="1"/>
</dbReference>
<dbReference type="KEGG" id="blep:AL038_13310"/>
<evidence type="ECO:0000256" key="3">
    <source>
        <dbReference type="ARBA" id="ARBA00022553"/>
    </source>
</evidence>
<dbReference type="FunFam" id="3.30.565.10:FF:000006">
    <property type="entry name" value="Sensor histidine kinase WalK"/>
    <property type="match status" value="1"/>
</dbReference>
<sequence length="375" mass="42408">MKDAQYKGTLLIVDDVPANVAMLFDFLNEAGFKVLVAQAGLRAIQKANYAKPDLILLDVMMPDINGFEVCRIIKSQEATQDIPIIFMTALTETPNKVKGFEVGAADYITKPIQQEEVLARINTHLKLHRLQKQLQTYASELERRNQEVEAFARTVAHDLKNPLSGVIHLSERLVKDYDTPPVFKPLTEKSINYLRLISQAGEQMSDIIDALLLLAGISTRQQIEIKPLDMQAILTEVTQQHLAQMIDRYAGELHFPTEPYPLVTGYAPWIEQVWVNYLSNGLKYGGSPPKLQIGFQQNADEIRFWVQDNGAGISSEAQEKLFTPFTRLHEERTDGHGLGLSIVRQIMEKLQGSAWVESELGHGSRFYFALPRYQE</sequence>
<keyword evidence="4" id="KW-0808">Transferase</keyword>
<keyword evidence="10" id="KW-1185">Reference proteome</keyword>
<dbReference type="InterPro" id="IPR011006">
    <property type="entry name" value="CheY-like_superfamily"/>
</dbReference>
<dbReference type="EC" id="2.7.13.3" evidence="2"/>
<dbReference type="PROSITE" id="PS50110">
    <property type="entry name" value="RESPONSE_REGULATORY"/>
    <property type="match status" value="1"/>
</dbReference>
<dbReference type="InterPro" id="IPR036097">
    <property type="entry name" value="HisK_dim/P_sf"/>
</dbReference>
<reference evidence="10" key="1">
    <citation type="submission" date="2016-12" db="EMBL/GenBank/DDBJ databases">
        <title>Complete Genome Sequence of Beggiatoa leptomitiformis D-401.</title>
        <authorList>
            <person name="Fomenkov A."/>
            <person name="Vincze T."/>
            <person name="Grabovich M."/>
            <person name="Anton B.P."/>
            <person name="Dubinina G."/>
            <person name="Orlova M."/>
            <person name="Belousova E."/>
            <person name="Roberts R.J."/>
        </authorList>
    </citation>
    <scope>NUCLEOTIDE SEQUENCE [LARGE SCALE GENOMIC DNA]</scope>
    <source>
        <strain evidence="10">D-401</strain>
    </source>
</reference>
<dbReference type="PANTHER" id="PTHR43547">
    <property type="entry name" value="TWO-COMPONENT HISTIDINE KINASE"/>
    <property type="match status" value="1"/>
</dbReference>
<dbReference type="EMBL" id="CP018889">
    <property type="protein sequence ID" value="AUI69166.1"/>
    <property type="molecule type" value="Genomic_DNA"/>
</dbReference>
<dbReference type="Proteomes" id="UP000234271">
    <property type="component" value="Chromosome"/>
</dbReference>
<evidence type="ECO:0000256" key="2">
    <source>
        <dbReference type="ARBA" id="ARBA00012438"/>
    </source>
</evidence>
<keyword evidence="5" id="KW-0418">Kinase</keyword>
<comment type="catalytic activity">
    <reaction evidence="1">
        <text>ATP + protein L-histidine = ADP + protein N-phospho-L-histidine.</text>
        <dbReference type="EC" id="2.7.13.3"/>
    </reaction>
</comment>
<proteinExistence type="predicted"/>
<dbReference type="InterPro" id="IPR004358">
    <property type="entry name" value="Sig_transdc_His_kin-like_C"/>
</dbReference>
<protein>
    <recommendedName>
        <fullName evidence="2">histidine kinase</fullName>
        <ecNumber evidence="2">2.7.13.3</ecNumber>
    </recommendedName>
</protein>
<dbReference type="Pfam" id="PF00072">
    <property type="entry name" value="Response_reg"/>
    <property type="match status" value="1"/>
</dbReference>
<dbReference type="CDD" id="cd00082">
    <property type="entry name" value="HisKA"/>
    <property type="match status" value="1"/>
</dbReference>
<feature type="domain" description="Response regulatory" evidence="8">
    <location>
        <begin position="9"/>
        <end position="125"/>
    </location>
</feature>
<evidence type="ECO:0000256" key="5">
    <source>
        <dbReference type="ARBA" id="ARBA00022777"/>
    </source>
</evidence>
<dbReference type="PRINTS" id="PR00344">
    <property type="entry name" value="BCTRLSENSOR"/>
</dbReference>
<dbReference type="GO" id="GO:0000155">
    <property type="term" value="F:phosphorelay sensor kinase activity"/>
    <property type="evidence" value="ECO:0007669"/>
    <property type="project" value="InterPro"/>
</dbReference>
<dbReference type="Gene3D" id="3.40.50.2300">
    <property type="match status" value="1"/>
</dbReference>
<dbReference type="InterPro" id="IPR003594">
    <property type="entry name" value="HATPase_dom"/>
</dbReference>
<dbReference type="AlphaFoldDB" id="A0A2N9YFG2"/>
<evidence type="ECO:0000256" key="1">
    <source>
        <dbReference type="ARBA" id="ARBA00000085"/>
    </source>
</evidence>
<dbReference type="PANTHER" id="PTHR43547:SF2">
    <property type="entry name" value="HYBRID SIGNAL TRANSDUCTION HISTIDINE KINASE C"/>
    <property type="match status" value="1"/>
</dbReference>
<dbReference type="InterPro" id="IPR005467">
    <property type="entry name" value="His_kinase_dom"/>
</dbReference>
<accession>A0A2N9YFG2</accession>
<dbReference type="RefSeq" id="WP_062153595.1">
    <property type="nucleotide sequence ID" value="NZ_CP012373.2"/>
</dbReference>
<name>A0A2N9YFG2_9GAMM</name>
<evidence type="ECO:0000259" key="7">
    <source>
        <dbReference type="PROSITE" id="PS50109"/>
    </source>
</evidence>
<dbReference type="SMART" id="SM00448">
    <property type="entry name" value="REC"/>
    <property type="match status" value="1"/>
</dbReference>
<evidence type="ECO:0000313" key="10">
    <source>
        <dbReference type="Proteomes" id="UP000234271"/>
    </source>
</evidence>
<keyword evidence="3 6" id="KW-0597">Phosphoprotein</keyword>
<dbReference type="GO" id="GO:0005886">
    <property type="term" value="C:plasma membrane"/>
    <property type="evidence" value="ECO:0007669"/>
    <property type="project" value="UniProtKB-ARBA"/>
</dbReference>
<dbReference type="SMART" id="SM00387">
    <property type="entry name" value="HATPase_c"/>
    <property type="match status" value="1"/>
</dbReference>
<dbReference type="OrthoDB" id="8874570at2"/>
<dbReference type="Pfam" id="PF00512">
    <property type="entry name" value="HisKA"/>
    <property type="match status" value="1"/>
</dbReference>
<evidence type="ECO:0000256" key="4">
    <source>
        <dbReference type="ARBA" id="ARBA00022679"/>
    </source>
</evidence>